<reference evidence="2" key="1">
    <citation type="submission" date="2021-02" db="EMBL/GenBank/DDBJ databases">
        <title>Natrosporangium hydrolyticum gen. nov., sp. nov, a haloalkaliphilic actinobacterium from a soda solonchak soil.</title>
        <authorList>
            <person name="Sorokin D.Y."/>
            <person name="Khijniak T.V."/>
            <person name="Zakharycheva A.P."/>
            <person name="Boueva O.V."/>
            <person name="Ariskina E.V."/>
            <person name="Hahnke R.L."/>
            <person name="Bunk B."/>
            <person name="Sproer C."/>
            <person name="Schumann P."/>
            <person name="Evtushenko L.I."/>
            <person name="Kublanov I.V."/>
        </authorList>
    </citation>
    <scope>NUCLEOTIDE SEQUENCE</scope>
    <source>
        <strain evidence="2">DSM 106523</strain>
    </source>
</reference>
<dbReference type="RefSeq" id="WP_239678316.1">
    <property type="nucleotide sequence ID" value="NZ_CP070499.1"/>
</dbReference>
<sequence length="276" mass="27179">MSATDDYSGEMPIPSRIDDPTAEALFAGRPVHPELDPLATVVRALRDVSQQPVPPSDELAASMAAGAFPDAAAGAEVPGRMRRAASRLRRAMLGRATGLRLAARLAAGGLAVGIVGVGSAGFAGTLPAPAQARFESVVESVSPYRFAERVDEDSPAGTPAGTPDGTGEPAPADEPGLVPGSPPTGAPVAPTDPQQTPGLAPPGDIGPGRAGDPPGHSDDDPGPPAAPPGLPADPPPAPPGPPGEAGEPPGRSGDAPGRSGDNPGAQPTDHPGPGRP</sequence>
<dbReference type="EMBL" id="CP070499">
    <property type="protein sequence ID" value="QSB16112.1"/>
    <property type="molecule type" value="Genomic_DNA"/>
</dbReference>
<accession>A0A895YJ98</accession>
<keyword evidence="3" id="KW-1185">Reference proteome</keyword>
<feature type="region of interest" description="Disordered" evidence="1">
    <location>
        <begin position="1"/>
        <end position="22"/>
    </location>
</feature>
<gene>
    <name evidence="2" type="ORF">JQS43_07355</name>
</gene>
<dbReference type="AlphaFoldDB" id="A0A895YJ98"/>
<feature type="compositionally biased region" description="Pro residues" evidence="1">
    <location>
        <begin position="222"/>
        <end position="242"/>
    </location>
</feature>
<name>A0A895YJ98_9ACTN</name>
<feature type="compositionally biased region" description="Low complexity" evidence="1">
    <location>
        <begin position="155"/>
        <end position="170"/>
    </location>
</feature>
<dbReference type="KEGG" id="nhy:JQS43_07355"/>
<protein>
    <submittedName>
        <fullName evidence="2">Uncharacterized protein</fullName>
    </submittedName>
</protein>
<feature type="region of interest" description="Disordered" evidence="1">
    <location>
        <begin position="146"/>
        <end position="276"/>
    </location>
</feature>
<evidence type="ECO:0000256" key="1">
    <source>
        <dbReference type="SAM" id="MobiDB-lite"/>
    </source>
</evidence>
<evidence type="ECO:0000313" key="2">
    <source>
        <dbReference type="EMBL" id="QSB16112.1"/>
    </source>
</evidence>
<dbReference type="Proteomes" id="UP000662857">
    <property type="component" value="Chromosome"/>
</dbReference>
<organism evidence="2 3">
    <name type="scientific">Natronosporangium hydrolyticum</name>
    <dbReference type="NCBI Taxonomy" id="2811111"/>
    <lineage>
        <taxon>Bacteria</taxon>
        <taxon>Bacillati</taxon>
        <taxon>Actinomycetota</taxon>
        <taxon>Actinomycetes</taxon>
        <taxon>Micromonosporales</taxon>
        <taxon>Micromonosporaceae</taxon>
        <taxon>Natronosporangium</taxon>
    </lineage>
</organism>
<proteinExistence type="predicted"/>
<evidence type="ECO:0000313" key="3">
    <source>
        <dbReference type="Proteomes" id="UP000662857"/>
    </source>
</evidence>